<accession>A0ABV1EE06</accession>
<proteinExistence type="predicted"/>
<dbReference type="InterPro" id="IPR027417">
    <property type="entry name" value="P-loop_NTPase"/>
</dbReference>
<dbReference type="CDD" id="cd03215">
    <property type="entry name" value="ABC_Carb_Monos_II"/>
    <property type="match status" value="1"/>
</dbReference>
<dbReference type="InterPro" id="IPR050107">
    <property type="entry name" value="ABC_carbohydrate_import_ATPase"/>
</dbReference>
<feature type="domain" description="ABC transporter" evidence="3">
    <location>
        <begin position="7"/>
        <end position="240"/>
    </location>
</feature>
<feature type="domain" description="ABC transporter" evidence="3">
    <location>
        <begin position="257"/>
        <end position="518"/>
    </location>
</feature>
<dbReference type="PROSITE" id="PS50893">
    <property type="entry name" value="ABC_TRANSPORTER_2"/>
    <property type="match status" value="2"/>
</dbReference>
<evidence type="ECO:0000259" key="3">
    <source>
        <dbReference type="PROSITE" id="PS50893"/>
    </source>
</evidence>
<keyword evidence="2 4" id="KW-0067">ATP-binding</keyword>
<sequence length="523" mass="56663">MDANTAIRLKDITKTFGHVVANDKISLEVDRGEILALLGENGSGKTTLMNMLSGIYFPDAGQIWVDGKEVTIRSPRDAFDLGIGMIHQHFKLVDVLTAAENIVLGLDQKGRLDRKKVAREVRAISEKYGFDIDPDQKIYNMSVSQKQTVEIVKVLYRGANILILDEPTAVLTPQETEKLFAVLRNMKADGKSIIIITHKLNEVMAISDKVAVLRKGKYIGTVNTSETNPQALTDMMVGHAVTLDIDRPMAKYHDLRLEVKGLNCRGSDGVKALTDVSFTAMGGEILGIAGVAGSGQKELLEAIAGLQKVESGHIFYYPPHPKSDIAGNHVPVDKAGEELVGKNPTQIQKIGVSLAFVPEDRLGMGLVASMDMVDNMMLKTYKAGKGPLVDRKAPKALAEKLIQELEIVTPGVSTPVRKLSGGNVQKVLVGREIASSPTVLMTAYPVRGLDINSSYTIYRLLNEQKMKGVAVLLVGEDLDVLLELCDRIVVLCGGRVTGVVDARTATKDQVGLLMTQSGKEAEA</sequence>
<evidence type="ECO:0000256" key="1">
    <source>
        <dbReference type="ARBA" id="ARBA00022741"/>
    </source>
</evidence>
<evidence type="ECO:0000256" key="2">
    <source>
        <dbReference type="ARBA" id="ARBA00022840"/>
    </source>
</evidence>
<dbReference type="InterPro" id="IPR003593">
    <property type="entry name" value="AAA+_ATPase"/>
</dbReference>
<dbReference type="Gene3D" id="3.40.50.300">
    <property type="entry name" value="P-loop containing nucleotide triphosphate hydrolases"/>
    <property type="match status" value="2"/>
</dbReference>
<name>A0ABV1EE06_9FIRM</name>
<dbReference type="RefSeq" id="WP_349232423.1">
    <property type="nucleotide sequence ID" value="NZ_JBBMFK010000030.1"/>
</dbReference>
<evidence type="ECO:0000313" key="4">
    <source>
        <dbReference type="EMBL" id="MEQ2444671.1"/>
    </source>
</evidence>
<dbReference type="Pfam" id="PF00005">
    <property type="entry name" value="ABC_tran"/>
    <property type="match status" value="2"/>
</dbReference>
<comment type="caution">
    <text evidence="4">The sequence shown here is derived from an EMBL/GenBank/DDBJ whole genome shotgun (WGS) entry which is preliminary data.</text>
</comment>
<keyword evidence="5" id="KW-1185">Reference proteome</keyword>
<dbReference type="SUPFAM" id="SSF52540">
    <property type="entry name" value="P-loop containing nucleoside triphosphate hydrolases"/>
    <property type="match status" value="2"/>
</dbReference>
<dbReference type="Proteomes" id="UP001464378">
    <property type="component" value="Unassembled WGS sequence"/>
</dbReference>
<dbReference type="EMBL" id="JBBMFK010000030">
    <property type="protein sequence ID" value="MEQ2444671.1"/>
    <property type="molecule type" value="Genomic_DNA"/>
</dbReference>
<organism evidence="4 5">
    <name type="scientific">Pseudoflavonifractor intestinihominis</name>
    <dbReference type="NCBI Taxonomy" id="3133171"/>
    <lineage>
        <taxon>Bacteria</taxon>
        <taxon>Bacillati</taxon>
        <taxon>Bacillota</taxon>
        <taxon>Clostridia</taxon>
        <taxon>Eubacteriales</taxon>
        <taxon>Oscillospiraceae</taxon>
        <taxon>Pseudoflavonifractor</taxon>
    </lineage>
</organism>
<protein>
    <submittedName>
        <fullName evidence="4">ABC transporter ATP-binding protein</fullName>
    </submittedName>
</protein>
<evidence type="ECO:0000313" key="5">
    <source>
        <dbReference type="Proteomes" id="UP001464378"/>
    </source>
</evidence>
<dbReference type="SMART" id="SM00382">
    <property type="entry name" value="AAA"/>
    <property type="match status" value="2"/>
</dbReference>
<dbReference type="PANTHER" id="PTHR43790">
    <property type="entry name" value="CARBOHYDRATE TRANSPORT ATP-BINDING PROTEIN MG119-RELATED"/>
    <property type="match status" value="1"/>
</dbReference>
<dbReference type="PANTHER" id="PTHR43790:SF4">
    <property type="entry name" value="GUANOSINE IMPORT ATP-BINDING PROTEIN NUPO"/>
    <property type="match status" value="1"/>
</dbReference>
<gene>
    <name evidence="4" type="ORF">WMO64_14510</name>
</gene>
<dbReference type="CDD" id="cd03216">
    <property type="entry name" value="ABC_Carb_Monos_I"/>
    <property type="match status" value="1"/>
</dbReference>
<dbReference type="GO" id="GO:0005524">
    <property type="term" value="F:ATP binding"/>
    <property type="evidence" value="ECO:0007669"/>
    <property type="project" value="UniProtKB-KW"/>
</dbReference>
<keyword evidence="1" id="KW-0547">Nucleotide-binding</keyword>
<reference evidence="4 5" key="1">
    <citation type="submission" date="2024-03" db="EMBL/GenBank/DDBJ databases">
        <title>Human intestinal bacterial collection.</title>
        <authorList>
            <person name="Pauvert C."/>
            <person name="Hitch T.C.A."/>
            <person name="Clavel T."/>
        </authorList>
    </citation>
    <scope>NUCLEOTIDE SEQUENCE [LARGE SCALE GENOMIC DNA]</scope>
    <source>
        <strain evidence="4 5">CLA-AP-H29</strain>
    </source>
</reference>
<dbReference type="InterPro" id="IPR003439">
    <property type="entry name" value="ABC_transporter-like_ATP-bd"/>
</dbReference>